<dbReference type="SUPFAM" id="SSF52794">
    <property type="entry name" value="PTS system IIB component-like"/>
    <property type="match status" value="1"/>
</dbReference>
<dbReference type="InterPro" id="IPR036095">
    <property type="entry name" value="PTS_EIIB-like_sf"/>
</dbReference>
<protein>
    <recommendedName>
        <fullName evidence="9">Transcriptional antiterminator</fullName>
    </recommendedName>
</protein>
<dbReference type="Proteomes" id="UP000051906">
    <property type="component" value="Unassembled WGS sequence"/>
</dbReference>
<dbReference type="EMBL" id="JQCA01000154">
    <property type="protein sequence ID" value="KRN98399.1"/>
    <property type="molecule type" value="Genomic_DNA"/>
</dbReference>
<dbReference type="SUPFAM" id="SSF63520">
    <property type="entry name" value="PTS-regulatory domain, PRD"/>
    <property type="match status" value="1"/>
</dbReference>
<gene>
    <name evidence="7" type="ORF">IV54_GL000925</name>
</gene>
<dbReference type="InterPro" id="IPR013011">
    <property type="entry name" value="PTS_EIIB_2"/>
</dbReference>
<dbReference type="PANTHER" id="PTHR30185:SF18">
    <property type="entry name" value="TRANSCRIPTIONAL REGULATOR MTLR"/>
    <property type="match status" value="1"/>
</dbReference>
<evidence type="ECO:0000256" key="4">
    <source>
        <dbReference type="ARBA" id="ARBA00023163"/>
    </source>
</evidence>
<evidence type="ECO:0008006" key="9">
    <source>
        <dbReference type="Google" id="ProtNLM"/>
    </source>
</evidence>
<dbReference type="AlphaFoldDB" id="A0A0R2L979"/>
<dbReference type="PROSITE" id="PS51099">
    <property type="entry name" value="PTS_EIIB_TYPE_2"/>
    <property type="match status" value="1"/>
</dbReference>
<keyword evidence="4" id="KW-0804">Transcription</keyword>
<keyword evidence="1" id="KW-0808">Transferase</keyword>
<dbReference type="Gene3D" id="1.10.1790.10">
    <property type="entry name" value="PRD domain"/>
    <property type="match status" value="2"/>
</dbReference>
<evidence type="ECO:0000313" key="7">
    <source>
        <dbReference type="EMBL" id="KRN98399.1"/>
    </source>
</evidence>
<evidence type="ECO:0000256" key="3">
    <source>
        <dbReference type="ARBA" id="ARBA00023015"/>
    </source>
</evidence>
<dbReference type="GO" id="GO:0006355">
    <property type="term" value="P:regulation of DNA-templated transcription"/>
    <property type="evidence" value="ECO:0007669"/>
    <property type="project" value="InterPro"/>
</dbReference>
<dbReference type="InterPro" id="IPR011608">
    <property type="entry name" value="PRD"/>
</dbReference>
<sequence length="386" mass="44986">MEWKYFPTPKILDPQFGLHLHGNESDFRDAYFSYVQFLKQFNYDLEVISGWDRLVIANWLREAEQLLMVEFTYDSFERMIMKVNVVLRRIRVGQTIKMTSQPELERPENELVKLQQVSGPLEEQLKTHLTMGEVAYLVAQIDTSGLIKNEVVSRGYNVQVDFLVNHFIEEVGRELDIDLSGDRELFQHLGLHFKTTLTKKAAHLTDLITRESFENIQSMFPREYEAVQSSLKKLANREFAPFDNSAEYAFLTLHIVSSIEKIKHQISKNLRILLICNLGVGTSQFLKYRLTKVSESHIEIASMDQLSRKLGNADIIISTIYLPDLKVPCIKVSPILNAIDLKNIKQLEQKIIAEKIEHYAKERKEWQKSPMLKDPRFKIEVQHLLY</sequence>
<evidence type="ECO:0000256" key="2">
    <source>
        <dbReference type="ARBA" id="ARBA00022737"/>
    </source>
</evidence>
<dbReference type="InterPro" id="IPR050661">
    <property type="entry name" value="BglG_antiterminators"/>
</dbReference>
<dbReference type="PANTHER" id="PTHR30185">
    <property type="entry name" value="CRYPTIC BETA-GLUCOSIDE BGL OPERON ANTITERMINATOR"/>
    <property type="match status" value="1"/>
</dbReference>
<evidence type="ECO:0000313" key="8">
    <source>
        <dbReference type="Proteomes" id="UP000051906"/>
    </source>
</evidence>
<keyword evidence="3" id="KW-0805">Transcription regulation</keyword>
<keyword evidence="2" id="KW-0677">Repeat</keyword>
<accession>A0A0R2L979</accession>
<dbReference type="GO" id="GO:0009401">
    <property type="term" value="P:phosphoenolpyruvate-dependent sugar phosphotransferase system"/>
    <property type="evidence" value="ECO:0007669"/>
    <property type="project" value="InterPro"/>
</dbReference>
<dbReference type="Pfam" id="PF00874">
    <property type="entry name" value="PRD"/>
    <property type="match status" value="1"/>
</dbReference>
<keyword evidence="8" id="KW-1185">Reference proteome</keyword>
<dbReference type="PROSITE" id="PS51372">
    <property type="entry name" value="PRD_2"/>
    <property type="match status" value="1"/>
</dbReference>
<feature type="domain" description="PRD" evidence="6">
    <location>
        <begin position="155"/>
        <end position="265"/>
    </location>
</feature>
<evidence type="ECO:0000256" key="1">
    <source>
        <dbReference type="ARBA" id="ARBA00022679"/>
    </source>
</evidence>
<organism evidence="7 8">
    <name type="scientific">Levilactobacillus paucivorans</name>
    <dbReference type="NCBI Taxonomy" id="616990"/>
    <lineage>
        <taxon>Bacteria</taxon>
        <taxon>Bacillati</taxon>
        <taxon>Bacillota</taxon>
        <taxon>Bacilli</taxon>
        <taxon>Lactobacillales</taxon>
        <taxon>Lactobacillaceae</taxon>
        <taxon>Levilactobacillus</taxon>
    </lineage>
</organism>
<dbReference type="STRING" id="616990.IV54_GL000925"/>
<reference evidence="7 8" key="1">
    <citation type="journal article" date="2015" name="Genome Announc.">
        <title>Expanding the biotechnology potential of lactobacilli through comparative genomics of 213 strains and associated genera.</title>
        <authorList>
            <person name="Sun Z."/>
            <person name="Harris H.M."/>
            <person name="McCann A."/>
            <person name="Guo C."/>
            <person name="Argimon S."/>
            <person name="Zhang W."/>
            <person name="Yang X."/>
            <person name="Jeffery I.B."/>
            <person name="Cooney J.C."/>
            <person name="Kagawa T.F."/>
            <person name="Liu W."/>
            <person name="Song Y."/>
            <person name="Salvetti E."/>
            <person name="Wrobel A."/>
            <person name="Rasinkangas P."/>
            <person name="Parkhill J."/>
            <person name="Rea M.C."/>
            <person name="O'Sullivan O."/>
            <person name="Ritari J."/>
            <person name="Douillard F.P."/>
            <person name="Paul Ross R."/>
            <person name="Yang R."/>
            <person name="Briner A.E."/>
            <person name="Felis G.E."/>
            <person name="de Vos W.M."/>
            <person name="Barrangou R."/>
            <person name="Klaenhammer T.R."/>
            <person name="Caufield P.W."/>
            <person name="Cui Y."/>
            <person name="Zhang H."/>
            <person name="O'Toole P.W."/>
        </authorList>
    </citation>
    <scope>NUCLEOTIDE SEQUENCE [LARGE SCALE GENOMIC DNA]</scope>
    <source>
        <strain evidence="7 8">DSM 22467</strain>
    </source>
</reference>
<evidence type="ECO:0000259" key="6">
    <source>
        <dbReference type="PROSITE" id="PS51372"/>
    </source>
</evidence>
<dbReference type="PATRIC" id="fig|616990.3.peg.997"/>
<dbReference type="Gene3D" id="3.40.50.2300">
    <property type="match status" value="1"/>
</dbReference>
<comment type="caution">
    <text evidence="7">The sequence shown here is derived from an EMBL/GenBank/DDBJ whole genome shotgun (WGS) entry which is preliminary data.</text>
</comment>
<dbReference type="InterPro" id="IPR036634">
    <property type="entry name" value="PRD_sf"/>
</dbReference>
<name>A0A0R2L979_9LACO</name>
<dbReference type="OrthoDB" id="3175596at2"/>
<dbReference type="GO" id="GO:0008982">
    <property type="term" value="F:protein-N(PI)-phosphohistidine-sugar phosphotransferase activity"/>
    <property type="evidence" value="ECO:0007669"/>
    <property type="project" value="InterPro"/>
</dbReference>
<proteinExistence type="predicted"/>
<feature type="domain" description="PTS EIIB type-2" evidence="5">
    <location>
        <begin position="270"/>
        <end position="356"/>
    </location>
</feature>
<evidence type="ECO:0000259" key="5">
    <source>
        <dbReference type="PROSITE" id="PS51099"/>
    </source>
</evidence>
<dbReference type="CDD" id="cd05568">
    <property type="entry name" value="PTS_IIB_bgl_like"/>
    <property type="match status" value="1"/>
</dbReference>